<evidence type="ECO:0000313" key="1">
    <source>
        <dbReference type="EMBL" id="SKA04877.1"/>
    </source>
</evidence>
<name>A0A1T4QMM6_9BACT</name>
<dbReference type="EMBL" id="FUXK01000023">
    <property type="protein sequence ID" value="SKA04877.1"/>
    <property type="molecule type" value="Genomic_DNA"/>
</dbReference>
<reference evidence="1 2" key="1">
    <citation type="submission" date="2017-02" db="EMBL/GenBank/DDBJ databases">
        <authorList>
            <person name="Peterson S.W."/>
        </authorList>
    </citation>
    <scope>NUCLEOTIDE SEQUENCE [LARGE SCALE GENOMIC DNA]</scope>
    <source>
        <strain evidence="1 2">ATCC 43324</strain>
    </source>
</reference>
<proteinExistence type="predicted"/>
<sequence>MGFFSNILKRKEATPKAGGMEDYMMLISVYFEASLASNLGINNLGMLPELRTFKTTLHVPTLNNKLGLGERKQCEKMMREIYGTNDNFFREVDASIRKNCRKLQDVQPYMAQFQAFCQDLMMLIGNLMKLKLRLPSFMKKALYTMTEKTINDVLTKNDFTDPGVMKTVLHVRQYQKRLGFSSKWMTDFVFQVVLLSKKEPRVKDDATVKK</sequence>
<gene>
    <name evidence="1" type="ORF">SAMN02745202_01879</name>
</gene>
<dbReference type="RefSeq" id="WP_025071239.1">
    <property type="nucleotide sequence ID" value="NZ_FUXK01000023.1"/>
</dbReference>
<evidence type="ECO:0000313" key="2">
    <source>
        <dbReference type="Proteomes" id="UP000190065"/>
    </source>
</evidence>
<protein>
    <submittedName>
        <fullName evidence="1">Uncharacterized protein</fullName>
    </submittedName>
</protein>
<organism evidence="1 2">
    <name type="scientific">Segatella oulorum</name>
    <dbReference type="NCBI Taxonomy" id="28136"/>
    <lineage>
        <taxon>Bacteria</taxon>
        <taxon>Pseudomonadati</taxon>
        <taxon>Bacteroidota</taxon>
        <taxon>Bacteroidia</taxon>
        <taxon>Bacteroidales</taxon>
        <taxon>Prevotellaceae</taxon>
        <taxon>Segatella</taxon>
    </lineage>
</organism>
<dbReference type="eggNOG" id="ENOG502ZC1X">
    <property type="taxonomic scope" value="Bacteria"/>
</dbReference>
<dbReference type="STRING" id="28136.SAMN02745202_01879"/>
<dbReference type="Proteomes" id="UP000190065">
    <property type="component" value="Unassembled WGS sequence"/>
</dbReference>
<dbReference type="AlphaFoldDB" id="A0A1T4QMM6"/>
<accession>A0A1T4QMM6</accession>